<evidence type="ECO:0000313" key="2">
    <source>
        <dbReference type="Proteomes" id="UP001056120"/>
    </source>
</evidence>
<keyword evidence="2" id="KW-1185">Reference proteome</keyword>
<reference evidence="2" key="1">
    <citation type="journal article" date="2022" name="Mol. Ecol. Resour.">
        <title>The genomes of chicory, endive, great burdock and yacon provide insights into Asteraceae palaeo-polyploidization history and plant inulin production.</title>
        <authorList>
            <person name="Fan W."/>
            <person name="Wang S."/>
            <person name="Wang H."/>
            <person name="Wang A."/>
            <person name="Jiang F."/>
            <person name="Liu H."/>
            <person name="Zhao H."/>
            <person name="Xu D."/>
            <person name="Zhang Y."/>
        </authorList>
    </citation>
    <scope>NUCLEOTIDE SEQUENCE [LARGE SCALE GENOMIC DNA]</scope>
    <source>
        <strain evidence="2">cv. Yunnan</strain>
    </source>
</reference>
<evidence type="ECO:0000313" key="1">
    <source>
        <dbReference type="EMBL" id="KAI3783983.1"/>
    </source>
</evidence>
<dbReference type="Proteomes" id="UP001056120">
    <property type="component" value="Linkage Group LG14"/>
</dbReference>
<organism evidence="1 2">
    <name type="scientific">Smallanthus sonchifolius</name>
    <dbReference type="NCBI Taxonomy" id="185202"/>
    <lineage>
        <taxon>Eukaryota</taxon>
        <taxon>Viridiplantae</taxon>
        <taxon>Streptophyta</taxon>
        <taxon>Embryophyta</taxon>
        <taxon>Tracheophyta</taxon>
        <taxon>Spermatophyta</taxon>
        <taxon>Magnoliopsida</taxon>
        <taxon>eudicotyledons</taxon>
        <taxon>Gunneridae</taxon>
        <taxon>Pentapetalae</taxon>
        <taxon>asterids</taxon>
        <taxon>campanulids</taxon>
        <taxon>Asterales</taxon>
        <taxon>Asteraceae</taxon>
        <taxon>Asteroideae</taxon>
        <taxon>Heliantheae alliance</taxon>
        <taxon>Millerieae</taxon>
        <taxon>Smallanthus</taxon>
    </lineage>
</organism>
<reference evidence="1 2" key="2">
    <citation type="journal article" date="2022" name="Mol. Ecol. Resour.">
        <title>The genomes of chicory, endive, great burdock and yacon provide insights into Asteraceae paleo-polyploidization history and plant inulin production.</title>
        <authorList>
            <person name="Fan W."/>
            <person name="Wang S."/>
            <person name="Wang H."/>
            <person name="Wang A."/>
            <person name="Jiang F."/>
            <person name="Liu H."/>
            <person name="Zhao H."/>
            <person name="Xu D."/>
            <person name="Zhang Y."/>
        </authorList>
    </citation>
    <scope>NUCLEOTIDE SEQUENCE [LARGE SCALE GENOMIC DNA]</scope>
    <source>
        <strain evidence="2">cv. Yunnan</strain>
        <tissue evidence="1">Leaves</tissue>
    </source>
</reference>
<name>A0ACB9GKE3_9ASTR</name>
<comment type="caution">
    <text evidence="1">The sequence shown here is derived from an EMBL/GenBank/DDBJ whole genome shotgun (WGS) entry which is preliminary data.</text>
</comment>
<gene>
    <name evidence="1" type="ORF">L1987_43074</name>
</gene>
<accession>A0ACB9GKE3</accession>
<protein>
    <submittedName>
        <fullName evidence="1">Uncharacterized protein</fullName>
    </submittedName>
</protein>
<dbReference type="EMBL" id="CM042031">
    <property type="protein sequence ID" value="KAI3783983.1"/>
    <property type="molecule type" value="Genomic_DNA"/>
</dbReference>
<proteinExistence type="predicted"/>
<sequence>MGGQLLETLQEAITAYTGLSPVTFITLIALALAGYYVVSGIFGGSSDHHHHPQQRPEEEEDMQPLPPPVQLGEISDEELKAYDGKDSKKPLLMAIKGQIYDVSQSKYVDSRNWYF</sequence>